<name>A0AB34JFD4_PRYPA</name>
<gene>
    <name evidence="2" type="ORF">AB1Y20_023149</name>
</gene>
<dbReference type="InterPro" id="IPR006342">
    <property type="entry name" value="FkbM_mtfrase"/>
</dbReference>
<protein>
    <recommendedName>
        <fullName evidence="1">Methyltransferase FkbM domain-containing protein</fullName>
    </recommendedName>
</protein>
<reference evidence="2 3" key="1">
    <citation type="journal article" date="2024" name="Science">
        <title>Giant polyketide synthase enzymes in the biosynthesis of giant marine polyether toxins.</title>
        <authorList>
            <person name="Fallon T.R."/>
            <person name="Shende V.V."/>
            <person name="Wierzbicki I.H."/>
            <person name="Pendleton A.L."/>
            <person name="Watervoot N.F."/>
            <person name="Auber R.P."/>
            <person name="Gonzalez D.J."/>
            <person name="Wisecaver J.H."/>
            <person name="Moore B.S."/>
        </authorList>
    </citation>
    <scope>NUCLEOTIDE SEQUENCE [LARGE SCALE GENOMIC DNA]</scope>
    <source>
        <strain evidence="2 3">12B1</strain>
    </source>
</reference>
<dbReference type="SUPFAM" id="SSF53335">
    <property type="entry name" value="S-adenosyl-L-methionine-dependent methyltransferases"/>
    <property type="match status" value="1"/>
</dbReference>
<dbReference type="Gene3D" id="3.40.50.150">
    <property type="entry name" value="Vaccinia Virus protein VP39"/>
    <property type="match status" value="1"/>
</dbReference>
<proteinExistence type="predicted"/>
<dbReference type="AlphaFoldDB" id="A0AB34JFD4"/>
<accession>A0AB34JFD4</accession>
<dbReference type="InterPro" id="IPR052514">
    <property type="entry name" value="SAM-dependent_MTase"/>
</dbReference>
<evidence type="ECO:0000313" key="2">
    <source>
        <dbReference type="EMBL" id="KAL1519638.1"/>
    </source>
</evidence>
<dbReference type="NCBIfam" id="TIGR01444">
    <property type="entry name" value="fkbM_fam"/>
    <property type="match status" value="1"/>
</dbReference>
<keyword evidence="3" id="KW-1185">Reference proteome</keyword>
<organism evidence="2 3">
    <name type="scientific">Prymnesium parvum</name>
    <name type="common">Toxic golden alga</name>
    <dbReference type="NCBI Taxonomy" id="97485"/>
    <lineage>
        <taxon>Eukaryota</taxon>
        <taxon>Haptista</taxon>
        <taxon>Haptophyta</taxon>
        <taxon>Prymnesiophyceae</taxon>
        <taxon>Prymnesiales</taxon>
        <taxon>Prymnesiaceae</taxon>
        <taxon>Prymnesium</taxon>
    </lineage>
</organism>
<dbReference type="InterPro" id="IPR029063">
    <property type="entry name" value="SAM-dependent_MTases_sf"/>
</dbReference>
<evidence type="ECO:0000259" key="1">
    <source>
        <dbReference type="Pfam" id="PF05050"/>
    </source>
</evidence>
<dbReference type="Pfam" id="PF05050">
    <property type="entry name" value="Methyltransf_21"/>
    <property type="match status" value="1"/>
</dbReference>
<dbReference type="PANTHER" id="PTHR34203:SF15">
    <property type="entry name" value="SLL1173 PROTEIN"/>
    <property type="match status" value="1"/>
</dbReference>
<feature type="domain" description="Methyltransferase FkbM" evidence="1">
    <location>
        <begin position="38"/>
        <end position="210"/>
    </location>
</feature>
<dbReference type="PANTHER" id="PTHR34203">
    <property type="entry name" value="METHYLTRANSFERASE, FKBM FAMILY PROTEIN"/>
    <property type="match status" value="1"/>
</dbReference>
<dbReference type="EMBL" id="JBGBPQ010000009">
    <property type="protein sequence ID" value="KAL1519638.1"/>
    <property type="molecule type" value="Genomic_DNA"/>
</dbReference>
<dbReference type="Proteomes" id="UP001515480">
    <property type="component" value="Unassembled WGS sequence"/>
</dbReference>
<comment type="caution">
    <text evidence="2">The sequence shown here is derived from an EMBL/GenBank/DDBJ whole genome shotgun (WGS) entry which is preliminary data.</text>
</comment>
<evidence type="ECO:0000313" key="3">
    <source>
        <dbReference type="Proteomes" id="UP001515480"/>
    </source>
</evidence>
<sequence length="213" mass="23404">MSETRPQPCRVRKESIFNSLLVGLLMERGLVPAGSVIDAGAHTGTETCLYAQAAPERTVHAVEPLYMNARRIQASLRHLPNVQVIQAGLGETPSVVRPSSGMLGVGQMFTPGKVREMTAVKAPSNTSDESATHKHASQVGKNVFSRLFFQVHRVDDLFAHNWKGEKLGFAHFDVEGMELAVLQGAAATIRRDSPWFTTELFVHHDQGWSSYPV</sequence>